<protein>
    <submittedName>
        <fullName evidence="2">Formylglycine-generating enzyme family protein</fullName>
    </submittedName>
</protein>
<evidence type="ECO:0000259" key="1">
    <source>
        <dbReference type="Pfam" id="PF03781"/>
    </source>
</evidence>
<dbReference type="GO" id="GO:0120147">
    <property type="term" value="F:formylglycine-generating oxidase activity"/>
    <property type="evidence" value="ECO:0007669"/>
    <property type="project" value="TreeGrafter"/>
</dbReference>
<dbReference type="AlphaFoldDB" id="A0A923PNA4"/>
<reference evidence="2" key="1">
    <citation type="submission" date="2020-08" db="EMBL/GenBank/DDBJ databases">
        <title>Lewinella bacteria from marine environments.</title>
        <authorList>
            <person name="Zhong Y."/>
        </authorList>
    </citation>
    <scope>NUCLEOTIDE SEQUENCE</scope>
    <source>
        <strain evidence="2">KCTC 42187</strain>
    </source>
</reference>
<keyword evidence="3" id="KW-1185">Reference proteome</keyword>
<dbReference type="InterPro" id="IPR005532">
    <property type="entry name" value="SUMF_dom"/>
</dbReference>
<proteinExistence type="predicted"/>
<name>A0A923PNA4_9BACT</name>
<evidence type="ECO:0000313" key="3">
    <source>
        <dbReference type="Proteomes" id="UP000650081"/>
    </source>
</evidence>
<feature type="domain" description="Sulfatase-modifying factor enzyme-like" evidence="1">
    <location>
        <begin position="35"/>
        <end position="263"/>
    </location>
</feature>
<evidence type="ECO:0000313" key="2">
    <source>
        <dbReference type="EMBL" id="MBC6995555.1"/>
    </source>
</evidence>
<accession>A0A923PNA4</accession>
<dbReference type="InterPro" id="IPR016187">
    <property type="entry name" value="CTDL_fold"/>
</dbReference>
<dbReference type="InterPro" id="IPR051043">
    <property type="entry name" value="Sulfatase_Mod_Factor_Kinase"/>
</dbReference>
<organism evidence="2 3">
    <name type="scientific">Neolewinella lacunae</name>
    <dbReference type="NCBI Taxonomy" id="1517758"/>
    <lineage>
        <taxon>Bacteria</taxon>
        <taxon>Pseudomonadati</taxon>
        <taxon>Bacteroidota</taxon>
        <taxon>Saprospiria</taxon>
        <taxon>Saprospirales</taxon>
        <taxon>Lewinellaceae</taxon>
        <taxon>Neolewinella</taxon>
    </lineage>
</organism>
<dbReference type="Gene3D" id="3.90.1580.10">
    <property type="entry name" value="paralog of FGE (formylglycine-generating enzyme)"/>
    <property type="match status" value="1"/>
</dbReference>
<sequence length="270" mass="30616">MTTTSLFLPTDLPPLSTYQVNGYSFHLRNLPGADHFLMGSENEEAESFDDEKPQHSRNIAPFALAEHPVTQALWTAVHTQASARGLEFDEELLRPNSAYFPGPNRPVENVSWIDAHEFCRVLNELLDKPKGYFRLPSEAEWEYAARAGKRETLYAGSNQLNEVGWYDGNNDKETMPVGLLTPNAFGLFDLSGNVWEWCEDDWHENYNNHPLGSEAWVDDPAERAEGRVQRGGSWSDYAGYCRCAFRYLRRPGFRCFNLGFRLAAPVAESG</sequence>
<dbReference type="Pfam" id="PF03781">
    <property type="entry name" value="FGE-sulfatase"/>
    <property type="match status" value="1"/>
</dbReference>
<dbReference type="RefSeq" id="WP_187467587.1">
    <property type="nucleotide sequence ID" value="NZ_JACSIT010000139.1"/>
</dbReference>
<dbReference type="Proteomes" id="UP000650081">
    <property type="component" value="Unassembled WGS sequence"/>
</dbReference>
<dbReference type="SUPFAM" id="SSF56436">
    <property type="entry name" value="C-type lectin-like"/>
    <property type="match status" value="1"/>
</dbReference>
<comment type="caution">
    <text evidence="2">The sequence shown here is derived from an EMBL/GenBank/DDBJ whole genome shotgun (WGS) entry which is preliminary data.</text>
</comment>
<dbReference type="PANTHER" id="PTHR23150:SF19">
    <property type="entry name" value="FORMYLGLYCINE-GENERATING ENZYME"/>
    <property type="match status" value="1"/>
</dbReference>
<gene>
    <name evidence="2" type="ORF">H9S92_15405</name>
</gene>
<dbReference type="PANTHER" id="PTHR23150">
    <property type="entry name" value="SULFATASE MODIFYING FACTOR 1, 2"/>
    <property type="match status" value="1"/>
</dbReference>
<dbReference type="InterPro" id="IPR042095">
    <property type="entry name" value="SUMF_sf"/>
</dbReference>
<dbReference type="EMBL" id="JACSIT010000139">
    <property type="protein sequence ID" value="MBC6995555.1"/>
    <property type="molecule type" value="Genomic_DNA"/>
</dbReference>